<dbReference type="PANTHER" id="PTHR35498:SF1">
    <property type="entry name" value="LOW PSII ACCUMULATION-LIKE PROTEIN"/>
    <property type="match status" value="1"/>
</dbReference>
<protein>
    <recommendedName>
        <fullName evidence="5">UspA domain-containing protein</fullName>
    </recommendedName>
</protein>
<dbReference type="AlphaFoldDB" id="A0A7S2I9I9"/>
<dbReference type="EMBL" id="HBGV01017249">
    <property type="protein sequence ID" value="CAD9512915.1"/>
    <property type="molecule type" value="Transcribed_RNA"/>
</dbReference>
<keyword evidence="2" id="KW-1133">Transmembrane helix</keyword>
<feature type="compositionally biased region" description="Basic and acidic residues" evidence="1">
    <location>
        <begin position="56"/>
        <end position="68"/>
    </location>
</feature>
<gene>
    <name evidence="4" type="ORF">HTAM1171_LOCUS10616</name>
</gene>
<reference evidence="4" key="1">
    <citation type="submission" date="2021-01" db="EMBL/GenBank/DDBJ databases">
        <authorList>
            <person name="Corre E."/>
            <person name="Pelletier E."/>
            <person name="Niang G."/>
            <person name="Scheremetjew M."/>
            <person name="Finn R."/>
            <person name="Kale V."/>
            <person name="Holt S."/>
            <person name="Cochrane G."/>
            <person name="Meng A."/>
            <person name="Brown T."/>
            <person name="Cohen L."/>
        </authorList>
    </citation>
    <scope>NUCLEOTIDE SEQUENCE</scope>
    <source>
        <strain evidence="4">CCMP826</strain>
    </source>
</reference>
<evidence type="ECO:0000256" key="1">
    <source>
        <dbReference type="SAM" id="MobiDB-lite"/>
    </source>
</evidence>
<name>A0A7S2I9I9_9STRA</name>
<sequence>MIPRRTTATLLLLTVATTSAFSGTPSRSVVRSSTAATFVSPSRQSRHLLPSALASSKRESDTIEEAAKTKGKGSAVDPEVRSKLLTESIAPWRTLRLFLYASLGSGALLGGFITLSGVAAFLSGVRDDVDLNTEYLNLAIDFGAAIAFAFLAKWDFDKGAELSENVEKKLERKKEQRKITNAMREREDRLSKLSLNVRVSDGGDMQTATVSALQSGAKQHMVIVAGNRKAIRDALLGANFLKMEFAVRNLLVVPYEISEETEKQVRPSGGFGERPAYETQPYVAEVVGDGWEEYIEEEMIDAVKQGGEKVKEEGIAIVLANDGKVIRRGVGTVPWRKMVEELETAVTGEKQELL</sequence>
<feature type="transmembrane region" description="Helical" evidence="2">
    <location>
        <begin position="135"/>
        <end position="154"/>
    </location>
</feature>
<dbReference type="Pfam" id="PF11998">
    <property type="entry name" value="DUF3493"/>
    <property type="match status" value="1"/>
</dbReference>
<accession>A0A7S2I9I9</accession>
<evidence type="ECO:0000256" key="3">
    <source>
        <dbReference type="SAM" id="SignalP"/>
    </source>
</evidence>
<dbReference type="PANTHER" id="PTHR35498">
    <property type="entry name" value="PROTEIN LOW PSII ACCUMULATION 1, CHLOROPLASTIC"/>
    <property type="match status" value="1"/>
</dbReference>
<organism evidence="4">
    <name type="scientific">Helicotheca tamesis</name>
    <dbReference type="NCBI Taxonomy" id="374047"/>
    <lineage>
        <taxon>Eukaryota</taxon>
        <taxon>Sar</taxon>
        <taxon>Stramenopiles</taxon>
        <taxon>Ochrophyta</taxon>
        <taxon>Bacillariophyta</taxon>
        <taxon>Mediophyceae</taxon>
        <taxon>Lithodesmiophycidae</taxon>
        <taxon>Lithodesmiales</taxon>
        <taxon>Lithodesmiaceae</taxon>
        <taxon>Helicotheca</taxon>
    </lineage>
</organism>
<evidence type="ECO:0008006" key="5">
    <source>
        <dbReference type="Google" id="ProtNLM"/>
    </source>
</evidence>
<keyword evidence="3" id="KW-0732">Signal</keyword>
<proteinExistence type="predicted"/>
<feature type="chain" id="PRO_5030705503" description="UspA domain-containing protein" evidence="3">
    <location>
        <begin position="21"/>
        <end position="354"/>
    </location>
</feature>
<feature type="transmembrane region" description="Helical" evidence="2">
    <location>
        <begin position="97"/>
        <end position="123"/>
    </location>
</feature>
<evidence type="ECO:0000313" key="4">
    <source>
        <dbReference type="EMBL" id="CAD9512915.1"/>
    </source>
</evidence>
<evidence type="ECO:0000256" key="2">
    <source>
        <dbReference type="SAM" id="Phobius"/>
    </source>
</evidence>
<feature type="region of interest" description="Disordered" evidence="1">
    <location>
        <begin position="51"/>
        <end position="72"/>
    </location>
</feature>
<dbReference type="InterPro" id="IPR021883">
    <property type="entry name" value="LPA1-like"/>
</dbReference>
<keyword evidence="2" id="KW-0472">Membrane</keyword>
<feature type="signal peptide" evidence="3">
    <location>
        <begin position="1"/>
        <end position="20"/>
    </location>
</feature>
<keyword evidence="2" id="KW-0812">Transmembrane</keyword>